<keyword evidence="1" id="KW-1133">Transmembrane helix</keyword>
<proteinExistence type="predicted"/>
<sequence>METDTMKLLILCLMFVILIFYGNVFGGGHWHKKKKSTKICDIFGFIGNILFLIGFIIGIYSPPQPMIYMIACFTVGFFVILGVICAIVCLLLVGANEIVTRHAAETTIVDGVLGLLEIFITGLIAYFSFEVWKLGG</sequence>
<keyword evidence="1" id="KW-0812">Transmembrane</keyword>
<reference evidence="3" key="1">
    <citation type="submission" date="2022-11" db="UniProtKB">
        <authorList>
            <consortium name="WormBaseParasite"/>
        </authorList>
    </citation>
    <scope>IDENTIFICATION</scope>
</reference>
<dbReference type="WBParaSite" id="PDA_v2.g20244.t1">
    <property type="protein sequence ID" value="PDA_v2.g20244.t1"/>
    <property type="gene ID" value="PDA_v2.g20244"/>
</dbReference>
<keyword evidence="1" id="KW-0472">Membrane</keyword>
<organism evidence="2 3">
    <name type="scientific">Panagrolaimus davidi</name>
    <dbReference type="NCBI Taxonomy" id="227884"/>
    <lineage>
        <taxon>Eukaryota</taxon>
        <taxon>Metazoa</taxon>
        <taxon>Ecdysozoa</taxon>
        <taxon>Nematoda</taxon>
        <taxon>Chromadorea</taxon>
        <taxon>Rhabditida</taxon>
        <taxon>Tylenchina</taxon>
        <taxon>Panagrolaimomorpha</taxon>
        <taxon>Panagrolaimoidea</taxon>
        <taxon>Panagrolaimidae</taxon>
        <taxon>Panagrolaimus</taxon>
    </lineage>
</organism>
<evidence type="ECO:0000313" key="3">
    <source>
        <dbReference type="WBParaSite" id="PDA_v2.g20244.t1"/>
    </source>
</evidence>
<keyword evidence="2" id="KW-1185">Reference proteome</keyword>
<feature type="transmembrane region" description="Helical" evidence="1">
    <location>
        <begin position="39"/>
        <end position="60"/>
    </location>
</feature>
<dbReference type="AlphaFoldDB" id="A0A914PNZ1"/>
<evidence type="ECO:0000256" key="1">
    <source>
        <dbReference type="SAM" id="Phobius"/>
    </source>
</evidence>
<evidence type="ECO:0000313" key="2">
    <source>
        <dbReference type="Proteomes" id="UP000887578"/>
    </source>
</evidence>
<accession>A0A914PNZ1</accession>
<feature type="transmembrane region" description="Helical" evidence="1">
    <location>
        <begin position="66"/>
        <end position="95"/>
    </location>
</feature>
<protein>
    <submittedName>
        <fullName evidence="3">Uncharacterized protein</fullName>
    </submittedName>
</protein>
<feature type="transmembrane region" description="Helical" evidence="1">
    <location>
        <begin position="107"/>
        <end position="129"/>
    </location>
</feature>
<feature type="transmembrane region" description="Helical" evidence="1">
    <location>
        <begin position="6"/>
        <end position="27"/>
    </location>
</feature>
<name>A0A914PNZ1_9BILA</name>
<dbReference type="Proteomes" id="UP000887578">
    <property type="component" value="Unplaced"/>
</dbReference>